<dbReference type="Gene3D" id="2.120.10.30">
    <property type="entry name" value="TolB, C-terminal domain"/>
    <property type="match status" value="1"/>
</dbReference>
<dbReference type="GO" id="GO:0004252">
    <property type="term" value="F:serine-type endopeptidase activity"/>
    <property type="evidence" value="ECO:0007669"/>
    <property type="project" value="TreeGrafter"/>
</dbReference>
<gene>
    <name evidence="3" type="ORF">MNBD_ALPHA04-424</name>
</gene>
<dbReference type="InterPro" id="IPR029058">
    <property type="entry name" value="AB_hydrolase_fold"/>
</dbReference>
<dbReference type="InterPro" id="IPR011042">
    <property type="entry name" value="6-blade_b-propeller_TolB-like"/>
</dbReference>
<reference evidence="3" key="1">
    <citation type="submission" date="2018-06" db="EMBL/GenBank/DDBJ databases">
        <authorList>
            <person name="Zhirakovskaya E."/>
        </authorList>
    </citation>
    <scope>NUCLEOTIDE SEQUENCE</scope>
</reference>
<dbReference type="Gene3D" id="3.40.50.1820">
    <property type="entry name" value="alpha/beta hydrolase"/>
    <property type="match status" value="1"/>
</dbReference>
<organism evidence="3">
    <name type="scientific">hydrothermal vent metagenome</name>
    <dbReference type="NCBI Taxonomy" id="652676"/>
    <lineage>
        <taxon>unclassified sequences</taxon>
        <taxon>metagenomes</taxon>
        <taxon>ecological metagenomes</taxon>
    </lineage>
</organism>
<dbReference type="GO" id="GO:0006508">
    <property type="term" value="P:proteolysis"/>
    <property type="evidence" value="ECO:0007669"/>
    <property type="project" value="InterPro"/>
</dbReference>
<sequence>MQVFSKVIVASIVYAGLFTFPAQANEQAKIFGAMPAIRDISLSPDGTKIAFISPGPGKLSDLYTIDLAKGDQPTRVMSSSGDPENLQWCGWVSNVRLACRLGGLQKKAGEIYGFGTIFAIDADGKNAKQLTLEKGANTLTYSLGSGSIIDWLPDEQNAVLMSRYHPEEGAIGTRIVKRAYGWAVERIDTVTGKAKFVERPASEAVEYITDGEGHVRIKGMRNKLGATELNSGRIKYFYKNDRDKWVNLSELNYANRTGFNPSAVDPGKNSAIGFAPHQGRKALISIKLDGSGEKEILVSNDSVDVDGLIRIGRKSRVVGASYAKEKRTAVYFDDDLDKLASGLAKALGGNKSINFSDSSQDERKLLIWAGSDIDPGQYFLFDRDSKQLRPLLGVRPKVEIQKLATVKPVSYSAADGTKIPAYLTLPVGKDAKNLPAIVMPHGGPESRDEWGFDWLSQYFVSQGFAVLQPNFRGSAGYGEQWFLDNGYQSWKTAISDVSDGGRWLVSQGIAKPDALSIVGWSYGGYAALQSAATYPDLFKAVVAIAPVTDLALKKRNNNNQYSSTVEDNRVGQGAHIKEGSPAQNVDKIKAPVLLFHGDLDQNVMINQSKLMEGRLKGAGKPVTFVEYKGLAHSLRNSAVRTDMLTKSAAFLPK</sequence>
<dbReference type="AlphaFoldDB" id="A0A3B0SBS7"/>
<feature type="domain" description="Peptidase S9 prolyl oligopeptidase catalytic" evidence="2">
    <location>
        <begin position="450"/>
        <end position="651"/>
    </location>
</feature>
<dbReference type="PANTHER" id="PTHR42776:SF27">
    <property type="entry name" value="DIPEPTIDYL PEPTIDASE FAMILY MEMBER 6"/>
    <property type="match status" value="1"/>
</dbReference>
<evidence type="ECO:0000313" key="3">
    <source>
        <dbReference type="EMBL" id="VAV98396.1"/>
    </source>
</evidence>
<dbReference type="InterPro" id="IPR001375">
    <property type="entry name" value="Peptidase_S9_cat"/>
</dbReference>
<dbReference type="EMBL" id="UOEF01000270">
    <property type="protein sequence ID" value="VAV98396.1"/>
    <property type="molecule type" value="Genomic_DNA"/>
</dbReference>
<accession>A0A3B0SBS7</accession>
<proteinExistence type="predicted"/>
<dbReference type="SUPFAM" id="SSF53474">
    <property type="entry name" value="alpha/beta-Hydrolases"/>
    <property type="match status" value="1"/>
</dbReference>
<evidence type="ECO:0000259" key="2">
    <source>
        <dbReference type="Pfam" id="PF00326"/>
    </source>
</evidence>
<keyword evidence="1" id="KW-0378">Hydrolase</keyword>
<evidence type="ECO:0000256" key="1">
    <source>
        <dbReference type="ARBA" id="ARBA00022801"/>
    </source>
</evidence>
<protein>
    <submittedName>
        <fullName evidence="3">Prolyl oligopeptidase family protein</fullName>
    </submittedName>
</protein>
<dbReference type="PANTHER" id="PTHR42776">
    <property type="entry name" value="SERINE PEPTIDASE S9 FAMILY MEMBER"/>
    <property type="match status" value="1"/>
</dbReference>
<dbReference type="SUPFAM" id="SSF82171">
    <property type="entry name" value="DPP6 N-terminal domain-like"/>
    <property type="match status" value="1"/>
</dbReference>
<dbReference type="Pfam" id="PF00326">
    <property type="entry name" value="Peptidase_S9"/>
    <property type="match status" value="1"/>
</dbReference>
<name>A0A3B0SBS7_9ZZZZ</name>